<accession>C0EB46</accession>
<organism evidence="1 2">
    <name type="scientific">[Clostridium] methylpentosum DSM 5476</name>
    <dbReference type="NCBI Taxonomy" id="537013"/>
    <lineage>
        <taxon>Bacteria</taxon>
        <taxon>Bacillati</taxon>
        <taxon>Bacillota</taxon>
        <taxon>Clostridia</taxon>
        <taxon>Eubacteriales</taxon>
        <taxon>Oscillospiraceae</taxon>
        <taxon>Oscillospiraceae incertae sedis</taxon>
    </lineage>
</organism>
<reference evidence="1 2" key="2">
    <citation type="submission" date="2009-02" db="EMBL/GenBank/DDBJ databases">
        <title>Draft genome sequence of Clostridium methylpentosum (DSM 5476).</title>
        <authorList>
            <person name="Sudarsanam P."/>
            <person name="Ley R."/>
            <person name="Guruge J."/>
            <person name="Turnbaugh P.J."/>
            <person name="Mahowald M."/>
            <person name="Liep D."/>
            <person name="Gordon J."/>
        </authorList>
    </citation>
    <scope>NUCLEOTIDE SEQUENCE [LARGE SCALE GENOMIC DNA]</scope>
    <source>
        <strain evidence="1 2">DSM 5476</strain>
    </source>
</reference>
<dbReference type="AlphaFoldDB" id="C0EB46"/>
<evidence type="ECO:0000313" key="1">
    <source>
        <dbReference type="EMBL" id="EEG31266.1"/>
    </source>
</evidence>
<keyword evidence="2" id="KW-1185">Reference proteome</keyword>
<protein>
    <submittedName>
        <fullName evidence="1">Uncharacterized protein</fullName>
    </submittedName>
</protein>
<comment type="caution">
    <text evidence="1">The sequence shown here is derived from an EMBL/GenBank/DDBJ whole genome shotgun (WGS) entry which is preliminary data.</text>
</comment>
<dbReference type="Proteomes" id="UP000003340">
    <property type="component" value="Unassembled WGS sequence"/>
</dbReference>
<evidence type="ECO:0000313" key="2">
    <source>
        <dbReference type="Proteomes" id="UP000003340"/>
    </source>
</evidence>
<gene>
    <name evidence="1" type="ORF">CLOSTMETH_01063</name>
</gene>
<reference evidence="1 2" key="1">
    <citation type="submission" date="2009-01" db="EMBL/GenBank/DDBJ databases">
        <authorList>
            <person name="Fulton L."/>
            <person name="Clifton S."/>
            <person name="Fulton B."/>
            <person name="Xu J."/>
            <person name="Minx P."/>
            <person name="Pepin K.H."/>
            <person name="Johnson M."/>
            <person name="Bhonagiri V."/>
            <person name="Nash W.E."/>
            <person name="Mardis E.R."/>
            <person name="Wilson R.K."/>
        </authorList>
    </citation>
    <scope>NUCLEOTIDE SEQUENCE [LARGE SCALE GENOMIC DNA]</scope>
    <source>
        <strain evidence="1 2">DSM 5476</strain>
    </source>
</reference>
<dbReference type="STRING" id="537013.CLOSTMETH_01063"/>
<proteinExistence type="predicted"/>
<sequence length="55" mass="6223">MRHHRNRPSPFTPQVDRIQGKSELEQYATLQISLSWAAGICGLNTDRIENAGGWD</sequence>
<dbReference type="HOGENOM" id="CLU_3024021_0_0_9"/>
<dbReference type="EMBL" id="ACEC01000040">
    <property type="protein sequence ID" value="EEG31266.1"/>
    <property type="molecule type" value="Genomic_DNA"/>
</dbReference>
<name>C0EB46_9FIRM</name>